<keyword evidence="2" id="KW-0496">Mitochondrion</keyword>
<feature type="transmembrane region" description="Helical" evidence="1">
    <location>
        <begin position="85"/>
        <end position="117"/>
    </location>
</feature>
<geneLocation type="mitochondrion" evidence="2"/>
<dbReference type="EMBL" id="FN908482">
    <property type="protein sequence ID" value="CBM43256.2"/>
    <property type="molecule type" value="Genomic_DNA"/>
</dbReference>
<evidence type="ECO:0000256" key="1">
    <source>
        <dbReference type="SAM" id="Phobius"/>
    </source>
</evidence>
<dbReference type="AlphaFoldDB" id="F8J475"/>
<feature type="transmembrane region" description="Helical" evidence="1">
    <location>
        <begin position="137"/>
        <end position="159"/>
    </location>
</feature>
<accession>F8J475</accession>
<gene>
    <name evidence="2" type="primary">NADH6</name>
</gene>
<keyword evidence="1" id="KW-0812">Transmembrane</keyword>
<reference evidence="2" key="1">
    <citation type="journal article" date="2011" name="BMC Evol. Biol.">
        <title>The enigmatic mitochondrial genome of Rhabdopleura compacta (Pterobranchia) reveals insights into selection of an efficient tRNA system and supports monophyly of Ambulacraria.</title>
        <authorList>
            <person name="Perseke M."/>
            <person name="Hetmank J."/>
            <person name="Bernt M."/>
            <person name="Stadler P.F."/>
            <person name="Schlegel M."/>
            <person name="Bernhard D."/>
        </authorList>
    </citation>
    <scope>NUCLEOTIDE SEQUENCE</scope>
</reference>
<keyword evidence="1" id="KW-0472">Membrane</keyword>
<evidence type="ECO:0000313" key="2">
    <source>
        <dbReference type="EMBL" id="CBM43256.2"/>
    </source>
</evidence>
<feature type="transmembrane region" description="Helical" evidence="1">
    <location>
        <begin position="12"/>
        <end position="34"/>
    </location>
</feature>
<organism evidence="2">
    <name type="scientific">Rhabdopleura compacta</name>
    <dbReference type="NCBI Taxonomy" id="638968"/>
    <lineage>
        <taxon>Eukaryota</taxon>
        <taxon>Metazoa</taxon>
        <taxon>Hemichordata</taxon>
        <taxon>Pterobranchia</taxon>
        <taxon>Rhabdopleurida</taxon>
        <taxon>Rhabdopleuridae</taxon>
        <taxon>Rhabdopleura</taxon>
    </lineage>
</organism>
<sequence>MSLGFVNNEFYLGVFFSIYIFGSLFACVCASPYVVVFGVLLSVLGVLGVIFLGGVFFTGLLFFLVYLGGMMVVFSYSVSLSADRFFLGTSSVLFVFLLGILEVFGIWVCSSGFLGFNELVLPSNSLPTSYELLVRHLGVYVVFGLFILFLALLNCFYFIGGVSGRKSIFAL</sequence>
<feature type="transmembrane region" description="Helical" evidence="1">
    <location>
        <begin position="40"/>
        <end position="73"/>
    </location>
</feature>
<name>F8J475_RHACM</name>
<keyword evidence="1" id="KW-1133">Transmembrane helix</keyword>
<proteinExistence type="predicted"/>
<protein>
    <submittedName>
        <fullName evidence="2">NADH dehydrogenase subunit 6</fullName>
    </submittedName>
</protein>